<dbReference type="EMBL" id="VRKQ01000008">
    <property type="protein sequence ID" value="TXG39585.1"/>
    <property type="molecule type" value="Genomic_DNA"/>
</dbReference>
<comment type="similarity">
    <text evidence="3">In the C-terminal section; belongs to the bacterial STING family.</text>
</comment>
<evidence type="ECO:0000313" key="7">
    <source>
        <dbReference type="Proteomes" id="UP000321080"/>
    </source>
</evidence>
<dbReference type="CDD" id="cd22659">
    <property type="entry name" value="STING_bact-like"/>
    <property type="match status" value="1"/>
</dbReference>
<feature type="domain" description="Prokaryotic STING" evidence="5">
    <location>
        <begin position="81"/>
        <end position="213"/>
    </location>
</feature>
<reference evidence="6 7" key="1">
    <citation type="submission" date="2019-08" db="EMBL/GenBank/DDBJ databases">
        <title>Seonamhaeicola sediminis sp. nov., isolated from marine sediment.</title>
        <authorList>
            <person name="Cao W.R."/>
        </authorList>
    </citation>
    <scope>NUCLEOTIDE SEQUENCE [LARGE SCALE GENOMIC DNA]</scope>
    <source>
        <strain evidence="6 7">1505</strain>
    </source>
</reference>
<organism evidence="6 7">
    <name type="scientific">Seonamhaeicola maritimus</name>
    <dbReference type="NCBI Taxonomy" id="2591822"/>
    <lineage>
        <taxon>Bacteria</taxon>
        <taxon>Pseudomonadati</taxon>
        <taxon>Bacteroidota</taxon>
        <taxon>Flavobacteriia</taxon>
        <taxon>Flavobacteriales</taxon>
        <taxon>Flavobacteriaceae</taxon>
    </lineage>
</organism>
<sequence length="237" mass="27452">MKSIKKNVIKILRGKPKTVKVLSLILNIIAVIALIFWLLNKPFNVLGTEIELEALFVLLTTLAVFFNQAYKWLLEDAEYSPSYALALGYVNNFIEPTIVQLIENGIKQPLLYIYKPTDISELYKPNIDRTKATIKNNSFEINELQLDLKHGRARDILTIQKSKTKMIYFDFPNTLLSLSAYIDFKIASRKNEADVNRKTELTKVLFDMFYSKVEELLKTKNLDAYVKYCDKSLQFSF</sequence>
<keyword evidence="4" id="KW-1133">Transmembrane helix</keyword>
<proteinExistence type="inferred from homology"/>
<gene>
    <name evidence="6" type="ORF">FUA22_06880</name>
</gene>
<keyword evidence="2" id="KW-0051">Antiviral defense</keyword>
<evidence type="ECO:0000259" key="5">
    <source>
        <dbReference type="Pfam" id="PF20300"/>
    </source>
</evidence>
<dbReference type="GO" id="GO:0051607">
    <property type="term" value="P:defense response to virus"/>
    <property type="evidence" value="ECO:0007669"/>
    <property type="project" value="UniProtKB-KW"/>
</dbReference>
<feature type="transmembrane region" description="Helical" evidence="4">
    <location>
        <begin position="21"/>
        <end position="40"/>
    </location>
</feature>
<evidence type="ECO:0000313" key="6">
    <source>
        <dbReference type="EMBL" id="TXG39585.1"/>
    </source>
</evidence>
<keyword evidence="4" id="KW-0812">Transmembrane</keyword>
<dbReference type="GO" id="GO:0000166">
    <property type="term" value="F:nucleotide binding"/>
    <property type="evidence" value="ECO:0007669"/>
    <property type="project" value="UniProtKB-KW"/>
</dbReference>
<keyword evidence="1" id="KW-0547">Nucleotide-binding</keyword>
<evidence type="ECO:0000256" key="1">
    <source>
        <dbReference type="ARBA" id="ARBA00022741"/>
    </source>
</evidence>
<accession>A0A5C7GMR1</accession>
<keyword evidence="4" id="KW-0472">Membrane</keyword>
<evidence type="ECO:0000256" key="2">
    <source>
        <dbReference type="ARBA" id="ARBA00023118"/>
    </source>
</evidence>
<evidence type="ECO:0000256" key="3">
    <source>
        <dbReference type="ARBA" id="ARBA00034315"/>
    </source>
</evidence>
<dbReference type="Pfam" id="PF20300">
    <property type="entry name" value="prok_STING"/>
    <property type="match status" value="1"/>
</dbReference>
<name>A0A5C7GMR1_9FLAO</name>
<evidence type="ECO:0000256" key="4">
    <source>
        <dbReference type="SAM" id="Phobius"/>
    </source>
</evidence>
<dbReference type="InterPro" id="IPR046876">
    <property type="entry name" value="Prok_STING"/>
</dbReference>
<protein>
    <recommendedName>
        <fullName evidence="5">Prokaryotic STING domain-containing protein</fullName>
    </recommendedName>
</protein>
<comment type="caution">
    <text evidence="6">The sequence shown here is derived from an EMBL/GenBank/DDBJ whole genome shotgun (WGS) entry which is preliminary data.</text>
</comment>
<dbReference type="RefSeq" id="WP_147767155.1">
    <property type="nucleotide sequence ID" value="NZ_VRKQ01000008.1"/>
</dbReference>
<dbReference type="AlphaFoldDB" id="A0A5C7GMR1"/>
<dbReference type="OrthoDB" id="1339128at2"/>
<dbReference type="Proteomes" id="UP000321080">
    <property type="component" value="Unassembled WGS sequence"/>
</dbReference>
<keyword evidence="7" id="KW-1185">Reference proteome</keyword>